<evidence type="ECO:0000313" key="4">
    <source>
        <dbReference type="Proteomes" id="UP000226031"/>
    </source>
</evidence>
<keyword evidence="4" id="KW-1185">Reference proteome</keyword>
<protein>
    <submittedName>
        <fullName evidence="3">Kinetochore protein Fta7</fullName>
    </submittedName>
</protein>
<dbReference type="Proteomes" id="UP000226031">
    <property type="component" value="Unassembled WGS sequence"/>
</dbReference>
<gene>
    <name evidence="3" type="ORF">GX50_00374</name>
</gene>
<keyword evidence="1" id="KW-0175">Coiled coil</keyword>
<feature type="coiled-coil region" evidence="1">
    <location>
        <begin position="109"/>
        <end position="171"/>
    </location>
</feature>
<reference evidence="3 4" key="1">
    <citation type="submission" date="2017-10" db="EMBL/GenBank/DDBJ databases">
        <title>Comparative genomics in systemic dimorphic fungi from Ajellomycetaceae.</title>
        <authorList>
            <person name="Munoz J.F."/>
            <person name="Mcewen J.G."/>
            <person name="Clay O.K."/>
            <person name="Cuomo C.A."/>
        </authorList>
    </citation>
    <scope>NUCLEOTIDE SEQUENCE [LARGE SCALE GENOMIC DNA]</scope>
    <source>
        <strain evidence="3 4">UAMH4076</strain>
    </source>
</reference>
<comment type="caution">
    <text evidence="3">The sequence shown here is derived from an EMBL/GenBank/DDBJ whole genome shotgun (WGS) entry which is preliminary data.</text>
</comment>
<feature type="region of interest" description="Disordered" evidence="2">
    <location>
        <begin position="1"/>
        <end position="23"/>
    </location>
</feature>
<sequence>MPPKRKQRPDEADEPEEEHDRKRFAILKPRTRHIAERTIKAKWTTLPESVQEKVKGLFRSIERPVITRHRDERKRIEAQTAVVAVRRNLGRRLPRMPFPPGTKDADFDYEAALDDNRALELQLATATNSADLLRAEIIREEAQLAKERAQLEELEKNAKAAQAERKRQTKNAHPVIRRLERSRRQGDGSTDLTFTGPKDNGSMLCEIDADSELYPLIKQLRNHLESMQNNAAQVAGLREAIARSQSCVNLLPLG</sequence>
<dbReference type="STRING" id="73230.A0A2B7ZJN6"/>
<name>A0A2B7ZJN6_9EURO</name>
<dbReference type="VEuPathDB" id="FungiDB:EMCG_04024"/>
<feature type="region of interest" description="Disordered" evidence="2">
    <location>
        <begin position="180"/>
        <end position="200"/>
    </location>
</feature>
<accession>A0A2B7ZJN6</accession>
<evidence type="ECO:0000313" key="3">
    <source>
        <dbReference type="EMBL" id="PGH36714.1"/>
    </source>
</evidence>
<dbReference type="Pfam" id="PF13094">
    <property type="entry name" value="CENP-Q"/>
    <property type="match status" value="1"/>
</dbReference>
<proteinExistence type="predicted"/>
<organism evidence="3 4">
    <name type="scientific">[Emmonsia] crescens</name>
    <dbReference type="NCBI Taxonomy" id="73230"/>
    <lineage>
        <taxon>Eukaryota</taxon>
        <taxon>Fungi</taxon>
        <taxon>Dikarya</taxon>
        <taxon>Ascomycota</taxon>
        <taxon>Pezizomycotina</taxon>
        <taxon>Eurotiomycetes</taxon>
        <taxon>Eurotiomycetidae</taxon>
        <taxon>Onygenales</taxon>
        <taxon>Ajellomycetaceae</taxon>
        <taxon>Emergomyces</taxon>
    </lineage>
</organism>
<dbReference type="EMBL" id="PDND01000004">
    <property type="protein sequence ID" value="PGH36714.1"/>
    <property type="molecule type" value="Genomic_DNA"/>
</dbReference>
<dbReference type="AlphaFoldDB" id="A0A2B7ZJN6"/>
<dbReference type="InterPro" id="IPR025212">
    <property type="entry name" value="CAD_CENP-Q"/>
</dbReference>
<evidence type="ECO:0000256" key="2">
    <source>
        <dbReference type="SAM" id="MobiDB-lite"/>
    </source>
</evidence>
<evidence type="ECO:0000256" key="1">
    <source>
        <dbReference type="SAM" id="Coils"/>
    </source>
</evidence>